<protein>
    <submittedName>
        <fullName evidence="1">Uncharacterized protein</fullName>
    </submittedName>
</protein>
<accession>A0A4C1XR66</accession>
<evidence type="ECO:0000313" key="1">
    <source>
        <dbReference type="EMBL" id="GBP65543.1"/>
    </source>
</evidence>
<dbReference type="Proteomes" id="UP000299102">
    <property type="component" value="Unassembled WGS sequence"/>
</dbReference>
<evidence type="ECO:0000313" key="2">
    <source>
        <dbReference type="Proteomes" id="UP000299102"/>
    </source>
</evidence>
<reference evidence="1 2" key="1">
    <citation type="journal article" date="2019" name="Commun. Biol.">
        <title>The bagworm genome reveals a unique fibroin gene that provides high tensile strength.</title>
        <authorList>
            <person name="Kono N."/>
            <person name="Nakamura H."/>
            <person name="Ohtoshi R."/>
            <person name="Tomita M."/>
            <person name="Numata K."/>
            <person name="Arakawa K."/>
        </authorList>
    </citation>
    <scope>NUCLEOTIDE SEQUENCE [LARGE SCALE GENOMIC DNA]</scope>
</reference>
<name>A0A4C1XR66_EUMVA</name>
<dbReference type="EMBL" id="BGZK01000932">
    <property type="protein sequence ID" value="GBP65543.1"/>
    <property type="molecule type" value="Genomic_DNA"/>
</dbReference>
<organism evidence="1 2">
    <name type="scientific">Eumeta variegata</name>
    <name type="common">Bagworm moth</name>
    <name type="synonym">Eumeta japonica</name>
    <dbReference type="NCBI Taxonomy" id="151549"/>
    <lineage>
        <taxon>Eukaryota</taxon>
        <taxon>Metazoa</taxon>
        <taxon>Ecdysozoa</taxon>
        <taxon>Arthropoda</taxon>
        <taxon>Hexapoda</taxon>
        <taxon>Insecta</taxon>
        <taxon>Pterygota</taxon>
        <taxon>Neoptera</taxon>
        <taxon>Endopterygota</taxon>
        <taxon>Lepidoptera</taxon>
        <taxon>Glossata</taxon>
        <taxon>Ditrysia</taxon>
        <taxon>Tineoidea</taxon>
        <taxon>Psychidae</taxon>
        <taxon>Oiketicinae</taxon>
        <taxon>Eumeta</taxon>
    </lineage>
</organism>
<comment type="caution">
    <text evidence="1">The sequence shown here is derived from an EMBL/GenBank/DDBJ whole genome shotgun (WGS) entry which is preliminary data.</text>
</comment>
<sequence>MQSAALSVPSTRKFFKPAEVCPRTDEIHIADRTNLQHLQTAKHISPNVVVKRTCLQDMSLPETPVKPRKQLKSFVVRLNLVGAESSRYAREMPKQLPAIRLFIPSPLPIIIHHLLTHPSP</sequence>
<proteinExistence type="predicted"/>
<gene>
    <name evidence="1" type="ORF">EVAR_87519_1</name>
</gene>
<dbReference type="AlphaFoldDB" id="A0A4C1XR66"/>
<keyword evidence="2" id="KW-1185">Reference proteome</keyword>